<evidence type="ECO:0000313" key="3">
    <source>
        <dbReference type="Proteomes" id="UP000030645"/>
    </source>
</evidence>
<keyword evidence="3" id="KW-1185">Reference proteome</keyword>
<gene>
    <name evidence="2" type="ORF">L484_016014</name>
</gene>
<feature type="region of interest" description="Disordered" evidence="1">
    <location>
        <begin position="43"/>
        <end position="93"/>
    </location>
</feature>
<organism evidence="2 3">
    <name type="scientific">Morus notabilis</name>
    <dbReference type="NCBI Taxonomy" id="981085"/>
    <lineage>
        <taxon>Eukaryota</taxon>
        <taxon>Viridiplantae</taxon>
        <taxon>Streptophyta</taxon>
        <taxon>Embryophyta</taxon>
        <taxon>Tracheophyta</taxon>
        <taxon>Spermatophyta</taxon>
        <taxon>Magnoliopsida</taxon>
        <taxon>eudicotyledons</taxon>
        <taxon>Gunneridae</taxon>
        <taxon>Pentapetalae</taxon>
        <taxon>rosids</taxon>
        <taxon>fabids</taxon>
        <taxon>Rosales</taxon>
        <taxon>Moraceae</taxon>
        <taxon>Moreae</taxon>
        <taxon>Morus</taxon>
    </lineage>
</organism>
<feature type="compositionally biased region" description="Basic and acidic residues" evidence="1">
    <location>
        <begin position="67"/>
        <end position="82"/>
    </location>
</feature>
<proteinExistence type="predicted"/>
<dbReference type="EMBL" id="KE344398">
    <property type="protein sequence ID" value="EXB60660.1"/>
    <property type="molecule type" value="Genomic_DNA"/>
</dbReference>
<evidence type="ECO:0000256" key="1">
    <source>
        <dbReference type="SAM" id="MobiDB-lite"/>
    </source>
</evidence>
<name>W9R7E6_9ROSA</name>
<accession>W9R7E6</accession>
<dbReference type="Proteomes" id="UP000030645">
    <property type="component" value="Unassembled WGS sequence"/>
</dbReference>
<dbReference type="AlphaFoldDB" id="W9R7E6"/>
<protein>
    <submittedName>
        <fullName evidence="2">Uncharacterized protein</fullName>
    </submittedName>
</protein>
<evidence type="ECO:0000313" key="2">
    <source>
        <dbReference type="EMBL" id="EXB60660.1"/>
    </source>
</evidence>
<sequence length="93" mass="10091">MCGQAAHNVCPPSPKIIGLWAGPPPEVTRLESPNTLYQLLLLPPPPSPEKTMQLRAHDEDDVVGGENRLDITEKSRQHETKSCDSPAFPGANP</sequence>
<reference evidence="3" key="1">
    <citation type="submission" date="2013-01" db="EMBL/GenBank/DDBJ databases">
        <title>Draft Genome Sequence of a Mulberry Tree, Morus notabilis C.K. Schneid.</title>
        <authorList>
            <person name="He N."/>
            <person name="Zhao S."/>
        </authorList>
    </citation>
    <scope>NUCLEOTIDE SEQUENCE</scope>
</reference>